<keyword evidence="6" id="KW-1185">Reference proteome</keyword>
<dbReference type="InterPro" id="IPR000835">
    <property type="entry name" value="HTH_MarR-typ"/>
</dbReference>
<dbReference type="Gene3D" id="1.10.10.10">
    <property type="entry name" value="Winged helix-like DNA-binding domain superfamily/Winged helix DNA-binding domain"/>
    <property type="match status" value="1"/>
</dbReference>
<evidence type="ECO:0000256" key="1">
    <source>
        <dbReference type="ARBA" id="ARBA00023015"/>
    </source>
</evidence>
<dbReference type="Proteomes" id="UP000193570">
    <property type="component" value="Unassembled WGS sequence"/>
</dbReference>
<dbReference type="PANTHER" id="PTHR42756:SF1">
    <property type="entry name" value="TRANSCRIPTIONAL REPRESSOR OF EMRAB OPERON"/>
    <property type="match status" value="1"/>
</dbReference>
<dbReference type="AlphaFoldDB" id="A0A1X6ZWI9"/>
<keyword evidence="2" id="KW-0238">DNA-binding</keyword>
<dbReference type="Pfam" id="PF12802">
    <property type="entry name" value="MarR_2"/>
    <property type="match status" value="1"/>
</dbReference>
<dbReference type="InterPro" id="IPR036388">
    <property type="entry name" value="WH-like_DNA-bd_sf"/>
</dbReference>
<organism evidence="5 6">
    <name type="scientific">Roseivivax jejudonensis</name>
    <dbReference type="NCBI Taxonomy" id="1529041"/>
    <lineage>
        <taxon>Bacteria</taxon>
        <taxon>Pseudomonadati</taxon>
        <taxon>Pseudomonadota</taxon>
        <taxon>Alphaproteobacteria</taxon>
        <taxon>Rhodobacterales</taxon>
        <taxon>Roseobacteraceae</taxon>
        <taxon>Roseivivax</taxon>
    </lineage>
</organism>
<dbReference type="PRINTS" id="PR00598">
    <property type="entry name" value="HTHMARR"/>
</dbReference>
<evidence type="ECO:0000259" key="4">
    <source>
        <dbReference type="PROSITE" id="PS50995"/>
    </source>
</evidence>
<dbReference type="SMART" id="SM00347">
    <property type="entry name" value="HTH_MARR"/>
    <property type="match status" value="1"/>
</dbReference>
<reference evidence="5 6" key="1">
    <citation type="submission" date="2017-03" db="EMBL/GenBank/DDBJ databases">
        <authorList>
            <person name="Afonso C.L."/>
            <person name="Miller P.J."/>
            <person name="Scott M.A."/>
            <person name="Spackman E."/>
            <person name="Goraichik I."/>
            <person name="Dimitrov K.M."/>
            <person name="Suarez D.L."/>
            <person name="Swayne D.E."/>
        </authorList>
    </citation>
    <scope>NUCLEOTIDE SEQUENCE [LARGE SCALE GENOMIC DNA]</scope>
    <source>
        <strain evidence="5 6">CECT 8625</strain>
    </source>
</reference>
<proteinExistence type="predicted"/>
<sequence length="163" mass="18360">MAEDQAPGEGLARPDRTLGEIGLWQFAPYLMNRIMGRYNANLQTTLKTQNLTTAKMRTLAVLAVVPGLTINELSVYAVTEQSTMSRTLEAMEKAGLIHRRARDTDARVREITLTDAGRAEFDAVWPLMYARYEDMFAGIDEAERTAFIGTLQKILKNVRLHEI</sequence>
<evidence type="ECO:0000313" key="5">
    <source>
        <dbReference type="EMBL" id="SLN63185.1"/>
    </source>
</evidence>
<keyword evidence="1" id="KW-0805">Transcription regulation</keyword>
<dbReference type="GO" id="GO:0003677">
    <property type="term" value="F:DNA binding"/>
    <property type="evidence" value="ECO:0007669"/>
    <property type="project" value="UniProtKB-KW"/>
</dbReference>
<dbReference type="GO" id="GO:0003700">
    <property type="term" value="F:DNA-binding transcription factor activity"/>
    <property type="evidence" value="ECO:0007669"/>
    <property type="project" value="InterPro"/>
</dbReference>
<dbReference type="SUPFAM" id="SSF46785">
    <property type="entry name" value="Winged helix' DNA-binding domain"/>
    <property type="match status" value="1"/>
</dbReference>
<dbReference type="RefSeq" id="WP_085792874.1">
    <property type="nucleotide sequence ID" value="NZ_FWFK01000006.1"/>
</dbReference>
<evidence type="ECO:0000313" key="6">
    <source>
        <dbReference type="Proteomes" id="UP000193570"/>
    </source>
</evidence>
<dbReference type="EMBL" id="FWFK01000006">
    <property type="protein sequence ID" value="SLN63185.1"/>
    <property type="molecule type" value="Genomic_DNA"/>
</dbReference>
<dbReference type="InterPro" id="IPR036390">
    <property type="entry name" value="WH_DNA-bd_sf"/>
</dbReference>
<protein>
    <submittedName>
        <fullName evidence="5">Transcriptional regulator SlyA</fullName>
    </submittedName>
</protein>
<dbReference type="PANTHER" id="PTHR42756">
    <property type="entry name" value="TRANSCRIPTIONAL REGULATOR, MARR"/>
    <property type="match status" value="1"/>
</dbReference>
<evidence type="ECO:0000256" key="2">
    <source>
        <dbReference type="ARBA" id="ARBA00023125"/>
    </source>
</evidence>
<name>A0A1X6ZWI9_9RHOB</name>
<feature type="domain" description="HTH marR-type" evidence="4">
    <location>
        <begin position="28"/>
        <end position="156"/>
    </location>
</feature>
<evidence type="ECO:0000256" key="3">
    <source>
        <dbReference type="ARBA" id="ARBA00023163"/>
    </source>
</evidence>
<dbReference type="OrthoDB" id="7559832at2"/>
<gene>
    <name evidence="5" type="ORF">ROJ8625_03183</name>
</gene>
<keyword evidence="3" id="KW-0804">Transcription</keyword>
<dbReference type="PROSITE" id="PS50995">
    <property type="entry name" value="HTH_MARR_2"/>
    <property type="match status" value="1"/>
</dbReference>
<accession>A0A1X6ZWI9</accession>